<feature type="transmembrane region" description="Helical" evidence="1">
    <location>
        <begin position="15"/>
        <end position="32"/>
    </location>
</feature>
<gene>
    <name evidence="2" type="ORF">RchiOBHm_Chr7g0192311</name>
</gene>
<reference evidence="2 3" key="1">
    <citation type="journal article" date="2018" name="Nat. Genet.">
        <title>The Rosa genome provides new insights in the design of modern roses.</title>
        <authorList>
            <person name="Bendahmane M."/>
        </authorList>
    </citation>
    <scope>NUCLEOTIDE SEQUENCE [LARGE SCALE GENOMIC DNA]</scope>
    <source>
        <strain evidence="3">cv. Old Blush</strain>
    </source>
</reference>
<protein>
    <submittedName>
        <fullName evidence="2">Uncharacterized protein</fullName>
    </submittedName>
</protein>
<dbReference type="EMBL" id="PDCK01000045">
    <property type="protein sequence ID" value="PRQ17188.1"/>
    <property type="molecule type" value="Genomic_DNA"/>
</dbReference>
<evidence type="ECO:0000313" key="2">
    <source>
        <dbReference type="EMBL" id="PRQ17188.1"/>
    </source>
</evidence>
<keyword evidence="1" id="KW-0812">Transmembrane</keyword>
<keyword evidence="1" id="KW-1133">Transmembrane helix</keyword>
<dbReference type="Proteomes" id="UP000238479">
    <property type="component" value="Chromosome 7"/>
</dbReference>
<keyword evidence="3" id="KW-1185">Reference proteome</keyword>
<proteinExistence type="predicted"/>
<keyword evidence="1" id="KW-0472">Membrane</keyword>
<accession>A0A2P6P5H9</accession>
<evidence type="ECO:0000313" key="3">
    <source>
        <dbReference type="Proteomes" id="UP000238479"/>
    </source>
</evidence>
<dbReference type="AlphaFoldDB" id="A0A2P6P5H9"/>
<comment type="caution">
    <text evidence="2">The sequence shown here is derived from an EMBL/GenBank/DDBJ whole genome shotgun (WGS) entry which is preliminary data.</text>
</comment>
<dbReference type="Gramene" id="PRQ17188">
    <property type="protein sequence ID" value="PRQ17188"/>
    <property type="gene ID" value="RchiOBHm_Chr7g0192311"/>
</dbReference>
<name>A0A2P6P5H9_ROSCH</name>
<evidence type="ECO:0000256" key="1">
    <source>
        <dbReference type="SAM" id="Phobius"/>
    </source>
</evidence>
<sequence>MVRVRVSWVDYDPKIIVIVLMLMILSLLRFVLVPPRLKILSIFGIDASAM</sequence>
<organism evidence="2 3">
    <name type="scientific">Rosa chinensis</name>
    <name type="common">China rose</name>
    <dbReference type="NCBI Taxonomy" id="74649"/>
    <lineage>
        <taxon>Eukaryota</taxon>
        <taxon>Viridiplantae</taxon>
        <taxon>Streptophyta</taxon>
        <taxon>Embryophyta</taxon>
        <taxon>Tracheophyta</taxon>
        <taxon>Spermatophyta</taxon>
        <taxon>Magnoliopsida</taxon>
        <taxon>eudicotyledons</taxon>
        <taxon>Gunneridae</taxon>
        <taxon>Pentapetalae</taxon>
        <taxon>rosids</taxon>
        <taxon>fabids</taxon>
        <taxon>Rosales</taxon>
        <taxon>Rosaceae</taxon>
        <taxon>Rosoideae</taxon>
        <taxon>Rosoideae incertae sedis</taxon>
        <taxon>Rosa</taxon>
    </lineage>
</organism>